<evidence type="ECO:0000313" key="2">
    <source>
        <dbReference type="Proteomes" id="UP000095287"/>
    </source>
</evidence>
<feature type="compositionally biased region" description="Basic and acidic residues" evidence="1">
    <location>
        <begin position="18"/>
        <end position="34"/>
    </location>
</feature>
<organism evidence="2 3">
    <name type="scientific">Steinernema glaseri</name>
    <dbReference type="NCBI Taxonomy" id="37863"/>
    <lineage>
        <taxon>Eukaryota</taxon>
        <taxon>Metazoa</taxon>
        <taxon>Ecdysozoa</taxon>
        <taxon>Nematoda</taxon>
        <taxon>Chromadorea</taxon>
        <taxon>Rhabditida</taxon>
        <taxon>Tylenchina</taxon>
        <taxon>Panagrolaimomorpha</taxon>
        <taxon>Strongyloidoidea</taxon>
        <taxon>Steinernematidae</taxon>
        <taxon>Steinernema</taxon>
    </lineage>
</organism>
<dbReference type="AlphaFoldDB" id="A0A1I7ZS33"/>
<evidence type="ECO:0000256" key="1">
    <source>
        <dbReference type="SAM" id="MobiDB-lite"/>
    </source>
</evidence>
<feature type="region of interest" description="Disordered" evidence="1">
    <location>
        <begin position="1"/>
        <end position="74"/>
    </location>
</feature>
<protein>
    <submittedName>
        <fullName evidence="3">Uncharacterized protein</fullName>
    </submittedName>
</protein>
<evidence type="ECO:0000313" key="3">
    <source>
        <dbReference type="WBParaSite" id="L893_g29257.t1"/>
    </source>
</evidence>
<feature type="compositionally biased region" description="Basic residues" evidence="1">
    <location>
        <begin position="1"/>
        <end position="10"/>
    </location>
</feature>
<feature type="compositionally biased region" description="Polar residues" evidence="1">
    <location>
        <begin position="42"/>
        <end position="74"/>
    </location>
</feature>
<dbReference type="Proteomes" id="UP000095287">
    <property type="component" value="Unplaced"/>
</dbReference>
<proteinExistence type="predicted"/>
<dbReference type="WBParaSite" id="L893_g29257.t1">
    <property type="protein sequence ID" value="L893_g29257.t1"/>
    <property type="gene ID" value="L893_g29257"/>
</dbReference>
<keyword evidence="2" id="KW-1185">Reference proteome</keyword>
<accession>A0A1I7ZS33</accession>
<sequence>MSNSLHRRYFVSKFTDATPRDAERQLYRVQDHSQPHHHHTTEAMNAPQTHQPNQPIQQHEGNDSRQMQQTPNTN</sequence>
<name>A0A1I7ZS33_9BILA</name>
<reference evidence="3" key="1">
    <citation type="submission" date="2016-11" db="UniProtKB">
        <authorList>
            <consortium name="WormBaseParasite"/>
        </authorList>
    </citation>
    <scope>IDENTIFICATION</scope>
</reference>